<dbReference type="OrthoDB" id="8576060at2"/>
<accession>D7CUW7</accession>
<comment type="subcellular location">
    <subcellularLocation>
        <location evidence="1">Membrane</location>
        <topology evidence="1">Multi-pass membrane protein</topology>
    </subcellularLocation>
</comment>
<dbReference type="STRING" id="649638.Trad_0979"/>
<name>D7CUW7_TRURR</name>
<dbReference type="InterPro" id="IPR051533">
    <property type="entry name" value="WaaL-like"/>
</dbReference>
<dbReference type="Proteomes" id="UP000000379">
    <property type="component" value="Chromosome"/>
</dbReference>
<gene>
    <name evidence="7" type="ordered locus">Trad_0979</name>
</gene>
<feature type="transmembrane region" description="Helical" evidence="5">
    <location>
        <begin position="247"/>
        <end position="264"/>
    </location>
</feature>
<dbReference type="PANTHER" id="PTHR37422">
    <property type="entry name" value="TEICHURONIC ACID BIOSYNTHESIS PROTEIN TUAE"/>
    <property type="match status" value="1"/>
</dbReference>
<evidence type="ECO:0000256" key="5">
    <source>
        <dbReference type="SAM" id="Phobius"/>
    </source>
</evidence>
<proteinExistence type="predicted"/>
<feature type="transmembrane region" description="Helical" evidence="5">
    <location>
        <begin position="224"/>
        <end position="241"/>
    </location>
</feature>
<feature type="domain" description="O-antigen ligase-related" evidence="6">
    <location>
        <begin position="231"/>
        <end position="344"/>
    </location>
</feature>
<dbReference type="PANTHER" id="PTHR37422:SF13">
    <property type="entry name" value="LIPOPOLYSACCHARIDE BIOSYNTHESIS PROTEIN PA4999-RELATED"/>
    <property type="match status" value="1"/>
</dbReference>
<keyword evidence="2 5" id="KW-0812">Transmembrane</keyword>
<dbReference type="Pfam" id="PF04932">
    <property type="entry name" value="Wzy_C"/>
    <property type="match status" value="1"/>
</dbReference>
<reference evidence="8" key="1">
    <citation type="submission" date="2010-05" db="EMBL/GenBank/DDBJ databases">
        <title>The complete genome of Truepera radiovictris DSM 17093.</title>
        <authorList>
            <consortium name="US DOE Joint Genome Institute (JGI-PGF)"/>
            <person name="Lucas S."/>
            <person name="Copeland A."/>
            <person name="Lapidus A."/>
            <person name="Glavina del Rio T."/>
            <person name="Dalin E."/>
            <person name="Tice H."/>
            <person name="Bruce D."/>
            <person name="Goodwin L."/>
            <person name="Pitluck S."/>
            <person name="Kyrpides N."/>
            <person name="Mavromatis K."/>
            <person name="Ovchinnikova G."/>
            <person name="Munk A.C."/>
            <person name="Detter J.C."/>
            <person name="Han C."/>
            <person name="Tapia R."/>
            <person name="Land M."/>
            <person name="Hauser L."/>
            <person name="Markowitz V."/>
            <person name="Cheng J.-F."/>
            <person name="Hugenholtz P."/>
            <person name="Woyke T."/>
            <person name="Wu D."/>
            <person name="Tindall B."/>
            <person name="Pomrenke H.G."/>
            <person name="Brambilla E."/>
            <person name="Klenk H.-P."/>
            <person name="Eisen J.A."/>
        </authorList>
    </citation>
    <scope>NUCLEOTIDE SEQUENCE [LARGE SCALE GENOMIC DNA]</scope>
    <source>
        <strain evidence="8">DSM 17093 / CIP 108686 / LMG 22925 / RQ-24</strain>
    </source>
</reference>
<feature type="transmembrane region" description="Helical" evidence="5">
    <location>
        <begin position="271"/>
        <end position="289"/>
    </location>
</feature>
<dbReference type="InterPro" id="IPR007016">
    <property type="entry name" value="O-antigen_ligase-rel_domated"/>
</dbReference>
<protein>
    <submittedName>
        <fullName evidence="7">O-antigen polymerase</fullName>
    </submittedName>
</protein>
<feature type="transmembrane region" description="Helical" evidence="5">
    <location>
        <begin position="90"/>
        <end position="106"/>
    </location>
</feature>
<evidence type="ECO:0000256" key="4">
    <source>
        <dbReference type="ARBA" id="ARBA00023136"/>
    </source>
</evidence>
<evidence type="ECO:0000313" key="8">
    <source>
        <dbReference type="Proteomes" id="UP000000379"/>
    </source>
</evidence>
<dbReference type="AlphaFoldDB" id="D7CUW7"/>
<evidence type="ECO:0000313" key="7">
    <source>
        <dbReference type="EMBL" id="ADI14108.1"/>
    </source>
</evidence>
<dbReference type="HOGENOM" id="CLU_566117_0_0_0"/>
<evidence type="ECO:0000259" key="6">
    <source>
        <dbReference type="Pfam" id="PF04932"/>
    </source>
</evidence>
<feature type="transmembrane region" description="Helical" evidence="5">
    <location>
        <begin position="396"/>
        <end position="418"/>
    </location>
</feature>
<dbReference type="eggNOG" id="COG3307">
    <property type="taxonomic scope" value="Bacteria"/>
</dbReference>
<keyword evidence="3 5" id="KW-1133">Transmembrane helix</keyword>
<keyword evidence="4 5" id="KW-0472">Membrane</keyword>
<evidence type="ECO:0000256" key="3">
    <source>
        <dbReference type="ARBA" id="ARBA00022989"/>
    </source>
</evidence>
<reference evidence="7 8" key="2">
    <citation type="journal article" date="2011" name="Stand. Genomic Sci.">
        <title>Complete genome sequence of Truepera radiovictrix type strain (RQ-24).</title>
        <authorList>
            <person name="Ivanova N."/>
            <person name="Rohde C."/>
            <person name="Munk C."/>
            <person name="Nolan M."/>
            <person name="Lucas S."/>
            <person name="Del Rio T.G."/>
            <person name="Tice H."/>
            <person name="Deshpande S."/>
            <person name="Cheng J.F."/>
            <person name="Tapia R."/>
            <person name="Han C."/>
            <person name="Goodwin L."/>
            <person name="Pitluck S."/>
            <person name="Liolios K."/>
            <person name="Mavromatis K."/>
            <person name="Mikhailova N."/>
            <person name="Pati A."/>
            <person name="Chen A."/>
            <person name="Palaniappan K."/>
            <person name="Land M."/>
            <person name="Hauser L."/>
            <person name="Chang Y.J."/>
            <person name="Jeffries C.D."/>
            <person name="Brambilla E."/>
            <person name="Rohde M."/>
            <person name="Goker M."/>
            <person name="Tindall B.J."/>
            <person name="Woyke T."/>
            <person name="Bristow J."/>
            <person name="Eisen J.A."/>
            <person name="Markowitz V."/>
            <person name="Hugenholtz P."/>
            <person name="Kyrpides N.C."/>
            <person name="Klenk H.P."/>
            <person name="Lapidus A."/>
        </authorList>
    </citation>
    <scope>NUCLEOTIDE SEQUENCE [LARGE SCALE GENOMIC DNA]</scope>
    <source>
        <strain evidence="8">DSM 17093 / CIP 108686 / LMG 22925 / RQ-24</strain>
    </source>
</reference>
<feature type="transmembrane region" description="Helical" evidence="5">
    <location>
        <begin position="430"/>
        <end position="450"/>
    </location>
</feature>
<feature type="transmembrane region" description="Helical" evidence="5">
    <location>
        <begin position="197"/>
        <end position="217"/>
    </location>
</feature>
<sequence length="482" mass="52372">MRREPKRGAYLAFWVLLFVLFPLVTMPKALLEAVPPTLITFPENGFAEVLLPKLAVFVVLWGLGAWLCLKRWRSGQFRPLRSGSPLRAPYLWLALFLFGSTVVSFLNPSSLGLSLPLVSSRYESILFGLLESAWYALAVLAAGVFSSRALKPALPLHLLAAGALAAGLWALAEAYGVHPMRLFDDTARVGINVQATLGHQGYVAAFLAVVLVFWVTWRLLQNRLRPFDVLLVALLTAALVATGGRAGVLAAVLTLSALGVYWVRARGRSRYLLLLGAVMLIAGALPLLTSSHAQARLDRLGSAVQGRDPATSHRLIFWQVGLRGIAQRPLSGYGIDSFGNAAWFFASPEEAREMVTEFLPRETAETSLRIGRLVLYRGEDAGLVLQSLDPYRVHNYLLDIAFASGVPVALLFLGFVAASLRALWRERTPLALATALALLTYLLYGMAWFATPNVDPLVWGLLGLGLGSLEPRPAAPEHTGGS</sequence>
<evidence type="ECO:0000256" key="1">
    <source>
        <dbReference type="ARBA" id="ARBA00004141"/>
    </source>
</evidence>
<feature type="transmembrane region" description="Helical" evidence="5">
    <location>
        <begin position="126"/>
        <end position="146"/>
    </location>
</feature>
<feature type="transmembrane region" description="Helical" evidence="5">
    <location>
        <begin position="158"/>
        <end position="177"/>
    </location>
</feature>
<evidence type="ECO:0000256" key="2">
    <source>
        <dbReference type="ARBA" id="ARBA00022692"/>
    </source>
</evidence>
<dbReference type="KEGG" id="tra:Trad_0979"/>
<dbReference type="EMBL" id="CP002049">
    <property type="protein sequence ID" value="ADI14108.1"/>
    <property type="molecule type" value="Genomic_DNA"/>
</dbReference>
<organism evidence="7 8">
    <name type="scientific">Truepera radiovictrix (strain DSM 17093 / CIP 108686 / LMG 22925 / RQ-24)</name>
    <dbReference type="NCBI Taxonomy" id="649638"/>
    <lineage>
        <taxon>Bacteria</taxon>
        <taxon>Thermotogati</taxon>
        <taxon>Deinococcota</taxon>
        <taxon>Deinococci</taxon>
        <taxon>Trueperales</taxon>
        <taxon>Trueperaceae</taxon>
        <taxon>Truepera</taxon>
    </lineage>
</organism>
<feature type="transmembrane region" description="Helical" evidence="5">
    <location>
        <begin position="49"/>
        <end position="69"/>
    </location>
</feature>
<dbReference type="GO" id="GO:0016020">
    <property type="term" value="C:membrane"/>
    <property type="evidence" value="ECO:0007669"/>
    <property type="project" value="UniProtKB-SubCell"/>
</dbReference>
<keyword evidence="8" id="KW-1185">Reference proteome</keyword>